<evidence type="ECO:0000256" key="2">
    <source>
        <dbReference type="SAM" id="MobiDB-lite"/>
    </source>
</evidence>
<reference evidence="4 5" key="1">
    <citation type="submission" date="2021-06" db="EMBL/GenBank/DDBJ databases">
        <authorList>
            <person name="Kallberg Y."/>
            <person name="Tangrot J."/>
            <person name="Rosling A."/>
        </authorList>
    </citation>
    <scope>NUCLEOTIDE SEQUENCE [LARGE SCALE GENOMIC DNA]</scope>
    <source>
        <strain evidence="4 5">120-4 pot B 10/14</strain>
    </source>
</reference>
<gene>
    <name evidence="4" type="ORF">GMARGA_LOCUS25374</name>
</gene>
<dbReference type="Proteomes" id="UP000789901">
    <property type="component" value="Unassembled WGS sequence"/>
</dbReference>
<evidence type="ECO:0000259" key="3">
    <source>
        <dbReference type="Pfam" id="PF00026"/>
    </source>
</evidence>
<feature type="region of interest" description="Disordered" evidence="2">
    <location>
        <begin position="1"/>
        <end position="24"/>
    </location>
</feature>
<comment type="similarity">
    <text evidence="1">Belongs to the peptidase A1 family.</text>
</comment>
<dbReference type="CDD" id="cd05471">
    <property type="entry name" value="pepsin_like"/>
    <property type="match status" value="1"/>
</dbReference>
<name>A0ABN7W178_GIGMA</name>
<dbReference type="InterPro" id="IPR001461">
    <property type="entry name" value="Aspartic_peptidase_A1"/>
</dbReference>
<dbReference type="InterPro" id="IPR021109">
    <property type="entry name" value="Peptidase_aspartic_dom_sf"/>
</dbReference>
<evidence type="ECO:0000313" key="4">
    <source>
        <dbReference type="EMBL" id="CAG8811612.1"/>
    </source>
</evidence>
<feature type="non-terminal residue" evidence="4">
    <location>
        <position position="1"/>
    </location>
</feature>
<protein>
    <submittedName>
        <fullName evidence="4">27767_t:CDS:1</fullName>
    </submittedName>
</protein>
<keyword evidence="5" id="KW-1185">Reference proteome</keyword>
<dbReference type="PANTHER" id="PTHR47966">
    <property type="entry name" value="BETA-SITE APP-CLEAVING ENZYME, ISOFORM A-RELATED"/>
    <property type="match status" value="1"/>
</dbReference>
<evidence type="ECO:0000313" key="5">
    <source>
        <dbReference type="Proteomes" id="UP000789901"/>
    </source>
</evidence>
<dbReference type="PANTHER" id="PTHR47966:SF51">
    <property type="entry name" value="BETA-SITE APP-CLEAVING ENZYME, ISOFORM A-RELATED"/>
    <property type="match status" value="1"/>
</dbReference>
<dbReference type="EMBL" id="CAJVQB010028032">
    <property type="protein sequence ID" value="CAG8811612.1"/>
    <property type="molecule type" value="Genomic_DNA"/>
</dbReference>
<sequence>KYINFNRDIVKKHKPKNHKQDPLKKYSPKIYDINRDVPNEGTPTSSPPTQTFLPPQILSIDTIITNDTNDTNDISSASLIKVEIGSNLSLSLNLIPDISSNDIGLCSQICYNGEVGSCNNRIDYFDSENSTTFEGAFKTETINYLDGSNVSALLGYDYITLDKYQFKNKPLLSLFDEINGALEYQSVVEGIMGLGFGSSIWNQLASDGYLQVIGIALPNFICSIGSIAFGGIDLRYIYTDPPELHYIPTLNDTDYPTITINMIWVNKTPLNFPAINVIISTSYNKISLGNFSTEIFTKLGAKKTSDGNWIVPDPVDITFDVTTYSGLQNRVNRGWSVHPVDAMATRLKTGKNSTGKIWTAPVVFRFMHT</sequence>
<dbReference type="InterPro" id="IPR034164">
    <property type="entry name" value="Pepsin-like_dom"/>
</dbReference>
<dbReference type="SUPFAM" id="SSF50630">
    <property type="entry name" value="Acid proteases"/>
    <property type="match status" value="1"/>
</dbReference>
<dbReference type="InterPro" id="IPR033121">
    <property type="entry name" value="PEPTIDASE_A1"/>
</dbReference>
<proteinExistence type="inferred from homology"/>
<comment type="caution">
    <text evidence="4">The sequence shown here is derived from an EMBL/GenBank/DDBJ whole genome shotgun (WGS) entry which is preliminary data.</text>
</comment>
<accession>A0ABN7W178</accession>
<dbReference type="Gene3D" id="2.40.70.10">
    <property type="entry name" value="Acid Proteases"/>
    <property type="match status" value="1"/>
</dbReference>
<dbReference type="Pfam" id="PF00026">
    <property type="entry name" value="Asp"/>
    <property type="match status" value="1"/>
</dbReference>
<feature type="domain" description="Peptidase A1" evidence="3">
    <location>
        <begin position="80"/>
        <end position="312"/>
    </location>
</feature>
<evidence type="ECO:0000256" key="1">
    <source>
        <dbReference type="ARBA" id="ARBA00007447"/>
    </source>
</evidence>
<organism evidence="4 5">
    <name type="scientific">Gigaspora margarita</name>
    <dbReference type="NCBI Taxonomy" id="4874"/>
    <lineage>
        <taxon>Eukaryota</taxon>
        <taxon>Fungi</taxon>
        <taxon>Fungi incertae sedis</taxon>
        <taxon>Mucoromycota</taxon>
        <taxon>Glomeromycotina</taxon>
        <taxon>Glomeromycetes</taxon>
        <taxon>Diversisporales</taxon>
        <taxon>Gigasporaceae</taxon>
        <taxon>Gigaspora</taxon>
    </lineage>
</organism>